<evidence type="ECO:0000256" key="1">
    <source>
        <dbReference type="SAM" id="MobiDB-lite"/>
    </source>
</evidence>
<dbReference type="Proteomes" id="UP000305067">
    <property type="component" value="Unassembled WGS sequence"/>
</dbReference>
<dbReference type="GO" id="GO:0004843">
    <property type="term" value="F:cysteine-type deubiquitinase activity"/>
    <property type="evidence" value="ECO:0007669"/>
    <property type="project" value="TreeGrafter"/>
</dbReference>
<evidence type="ECO:0000259" key="2">
    <source>
        <dbReference type="PROSITE" id="PS50802"/>
    </source>
</evidence>
<dbReference type="SUPFAM" id="SSF54001">
    <property type="entry name" value="Cysteine proteinases"/>
    <property type="match status" value="1"/>
</dbReference>
<dbReference type="PANTHER" id="PTHR12419:SF10">
    <property type="entry name" value="DEUBIQUITINASE OTUD6B"/>
    <property type="match status" value="1"/>
</dbReference>
<feature type="region of interest" description="Disordered" evidence="1">
    <location>
        <begin position="1"/>
        <end position="32"/>
    </location>
</feature>
<feature type="compositionally biased region" description="Basic residues" evidence="1">
    <location>
        <begin position="1"/>
        <end position="11"/>
    </location>
</feature>
<dbReference type="AlphaFoldDB" id="A0A5C3QZZ9"/>
<keyword evidence="4" id="KW-1185">Reference proteome</keyword>
<dbReference type="STRING" id="1884261.A0A5C3QZZ9"/>
<dbReference type="PROSITE" id="PS50802">
    <property type="entry name" value="OTU"/>
    <property type="match status" value="1"/>
</dbReference>
<reference evidence="3 4" key="1">
    <citation type="journal article" date="2019" name="Nat. Ecol. Evol.">
        <title>Megaphylogeny resolves global patterns of mushroom evolution.</title>
        <authorList>
            <person name="Varga T."/>
            <person name="Krizsan K."/>
            <person name="Foldi C."/>
            <person name="Dima B."/>
            <person name="Sanchez-Garcia M."/>
            <person name="Sanchez-Ramirez S."/>
            <person name="Szollosi G.J."/>
            <person name="Szarkandi J.G."/>
            <person name="Papp V."/>
            <person name="Albert L."/>
            <person name="Andreopoulos W."/>
            <person name="Angelini C."/>
            <person name="Antonin V."/>
            <person name="Barry K.W."/>
            <person name="Bougher N.L."/>
            <person name="Buchanan P."/>
            <person name="Buyck B."/>
            <person name="Bense V."/>
            <person name="Catcheside P."/>
            <person name="Chovatia M."/>
            <person name="Cooper J."/>
            <person name="Damon W."/>
            <person name="Desjardin D."/>
            <person name="Finy P."/>
            <person name="Geml J."/>
            <person name="Haridas S."/>
            <person name="Hughes K."/>
            <person name="Justo A."/>
            <person name="Karasinski D."/>
            <person name="Kautmanova I."/>
            <person name="Kiss B."/>
            <person name="Kocsube S."/>
            <person name="Kotiranta H."/>
            <person name="LaButti K.M."/>
            <person name="Lechner B.E."/>
            <person name="Liimatainen K."/>
            <person name="Lipzen A."/>
            <person name="Lukacs Z."/>
            <person name="Mihaltcheva S."/>
            <person name="Morgado L.N."/>
            <person name="Niskanen T."/>
            <person name="Noordeloos M.E."/>
            <person name="Ohm R.A."/>
            <person name="Ortiz-Santana B."/>
            <person name="Ovrebo C."/>
            <person name="Racz N."/>
            <person name="Riley R."/>
            <person name="Savchenko A."/>
            <person name="Shiryaev A."/>
            <person name="Soop K."/>
            <person name="Spirin V."/>
            <person name="Szebenyi C."/>
            <person name="Tomsovsky M."/>
            <person name="Tulloss R.E."/>
            <person name="Uehling J."/>
            <person name="Grigoriev I.V."/>
            <person name="Vagvolgyi C."/>
            <person name="Papp T."/>
            <person name="Martin F.M."/>
            <person name="Miettinen O."/>
            <person name="Hibbett D.S."/>
            <person name="Nagy L.G."/>
        </authorList>
    </citation>
    <scope>NUCLEOTIDE SEQUENCE [LARGE SCALE GENOMIC DNA]</scope>
    <source>
        <strain evidence="3 4">CBS 309.79</strain>
    </source>
</reference>
<feature type="domain" description="OTU" evidence="2">
    <location>
        <begin position="126"/>
        <end position="278"/>
    </location>
</feature>
<accession>A0A5C3QZZ9</accession>
<feature type="compositionally biased region" description="Polar residues" evidence="1">
    <location>
        <begin position="59"/>
        <end position="68"/>
    </location>
</feature>
<gene>
    <name evidence="3" type="ORF">BDV98DRAFT_30220</name>
</gene>
<dbReference type="InterPro" id="IPR003323">
    <property type="entry name" value="OTU_dom"/>
</dbReference>
<dbReference type="PANTHER" id="PTHR12419">
    <property type="entry name" value="OTU DOMAIN CONTAINING PROTEIN"/>
    <property type="match status" value="1"/>
</dbReference>
<protein>
    <recommendedName>
        <fullName evidence="2">OTU domain-containing protein</fullName>
    </recommendedName>
</protein>
<evidence type="ECO:0000313" key="4">
    <source>
        <dbReference type="Proteomes" id="UP000305067"/>
    </source>
</evidence>
<organism evidence="3 4">
    <name type="scientific">Pterulicium gracile</name>
    <dbReference type="NCBI Taxonomy" id="1884261"/>
    <lineage>
        <taxon>Eukaryota</taxon>
        <taxon>Fungi</taxon>
        <taxon>Dikarya</taxon>
        <taxon>Basidiomycota</taxon>
        <taxon>Agaricomycotina</taxon>
        <taxon>Agaricomycetes</taxon>
        <taxon>Agaricomycetidae</taxon>
        <taxon>Agaricales</taxon>
        <taxon>Pleurotineae</taxon>
        <taxon>Pterulaceae</taxon>
        <taxon>Pterulicium</taxon>
    </lineage>
</organism>
<evidence type="ECO:0000313" key="3">
    <source>
        <dbReference type="EMBL" id="TFL07606.1"/>
    </source>
</evidence>
<dbReference type="EMBL" id="ML178814">
    <property type="protein sequence ID" value="TFL07606.1"/>
    <property type="molecule type" value="Genomic_DNA"/>
</dbReference>
<name>A0A5C3QZZ9_9AGAR</name>
<sequence length="279" mass="30816">MPGSKRNKLKKVLSPQSPPPPPADPAADADLMDDLFAQLDSKDAVVQQETAQVIQQVQLNQSTGTQDSVPPPSQKPKDRHRARLARKAAALVDSLSPEDPNHAAQMEKETEEERAAITKTCKQLKLHIKEINPDGHCLFSSIADQLHLLGIIPPEQASYQTTRHAASQYIFTHPDDFLPFLPSLEGEDGTGAMDTGMMSPREFEQYCASIRDTGIWGGEPEILALSRAFRVPVHVVQGTAPYVVVHEPGVVDKKGIVYISYHRRMYGLGEHYNSLRPTI</sequence>
<feature type="region of interest" description="Disordered" evidence="1">
    <location>
        <begin position="57"/>
        <end position="80"/>
    </location>
</feature>
<dbReference type="InterPro" id="IPR038765">
    <property type="entry name" value="Papain-like_cys_pep_sf"/>
</dbReference>
<dbReference type="OrthoDB" id="415023at2759"/>
<dbReference type="CDD" id="cd22748">
    <property type="entry name" value="OTU_OTUD6-like"/>
    <property type="match status" value="1"/>
</dbReference>
<proteinExistence type="predicted"/>
<dbReference type="Gene3D" id="3.90.70.80">
    <property type="match status" value="1"/>
</dbReference>
<dbReference type="Pfam" id="PF02338">
    <property type="entry name" value="OTU"/>
    <property type="match status" value="1"/>
</dbReference>
<dbReference type="InterPro" id="IPR050704">
    <property type="entry name" value="Peptidase_C85-like"/>
</dbReference>
<dbReference type="GO" id="GO:0016579">
    <property type="term" value="P:protein deubiquitination"/>
    <property type="evidence" value="ECO:0007669"/>
    <property type="project" value="TreeGrafter"/>
</dbReference>